<dbReference type="InterPro" id="IPR013218">
    <property type="entry name" value="Dsn1/Mis13"/>
</dbReference>
<dbReference type="AlphaFoldDB" id="A0A8H5H8M9"/>
<gene>
    <name evidence="2" type="ORF">D9757_010770</name>
</gene>
<protein>
    <submittedName>
        <fullName evidence="2">Uncharacterized protein</fullName>
    </submittedName>
</protein>
<evidence type="ECO:0000313" key="2">
    <source>
        <dbReference type="EMBL" id="KAF5378704.1"/>
    </source>
</evidence>
<accession>A0A8H5H8M9</accession>
<name>A0A8H5H8M9_9AGAR</name>
<dbReference type="EMBL" id="JAACJN010000074">
    <property type="protein sequence ID" value="KAF5378704.1"/>
    <property type="molecule type" value="Genomic_DNA"/>
</dbReference>
<dbReference type="PANTHER" id="PTHR14778">
    <property type="entry name" value="KINETOCHORE-ASSOCIATED PROTEIN DSN1 HOMOLOG"/>
    <property type="match status" value="1"/>
</dbReference>
<reference evidence="2 3" key="1">
    <citation type="journal article" date="2020" name="ISME J.">
        <title>Uncovering the hidden diversity of litter-decomposition mechanisms in mushroom-forming fungi.</title>
        <authorList>
            <person name="Floudas D."/>
            <person name="Bentzer J."/>
            <person name="Ahren D."/>
            <person name="Johansson T."/>
            <person name="Persson P."/>
            <person name="Tunlid A."/>
        </authorList>
    </citation>
    <scope>NUCLEOTIDE SEQUENCE [LARGE SCALE GENOMIC DNA]</scope>
    <source>
        <strain evidence="2 3">CBS 406.79</strain>
    </source>
</reference>
<organism evidence="2 3">
    <name type="scientific">Collybiopsis confluens</name>
    <dbReference type="NCBI Taxonomy" id="2823264"/>
    <lineage>
        <taxon>Eukaryota</taxon>
        <taxon>Fungi</taxon>
        <taxon>Dikarya</taxon>
        <taxon>Basidiomycota</taxon>
        <taxon>Agaricomycotina</taxon>
        <taxon>Agaricomycetes</taxon>
        <taxon>Agaricomycetidae</taxon>
        <taxon>Agaricales</taxon>
        <taxon>Marasmiineae</taxon>
        <taxon>Omphalotaceae</taxon>
        <taxon>Collybiopsis</taxon>
    </lineage>
</organism>
<dbReference type="Proteomes" id="UP000518752">
    <property type="component" value="Unassembled WGS sequence"/>
</dbReference>
<evidence type="ECO:0000256" key="1">
    <source>
        <dbReference type="SAM" id="MobiDB-lite"/>
    </source>
</evidence>
<proteinExistence type="predicted"/>
<evidence type="ECO:0000313" key="3">
    <source>
        <dbReference type="Proteomes" id="UP000518752"/>
    </source>
</evidence>
<sequence length="140" mass="15536">MGEVTGGQAQSTREENGSVNLAYHFVRPSPVYIHPITFFIAHPHPSISESSFYKHIDPELPDTERLRLLLTWCASRAENSYTSAVSGTMLPPLTAEEASVLQRSQGNIMRMLVAKQIDLSPTLQSQPSDTRKPNEKNVSV</sequence>
<keyword evidence="3" id="KW-1185">Reference proteome</keyword>
<dbReference type="GO" id="GO:0007059">
    <property type="term" value="P:chromosome segregation"/>
    <property type="evidence" value="ECO:0007669"/>
    <property type="project" value="InterPro"/>
</dbReference>
<dbReference type="Pfam" id="PF08202">
    <property type="entry name" value="MIS13"/>
    <property type="match status" value="1"/>
</dbReference>
<dbReference type="GO" id="GO:0000444">
    <property type="term" value="C:MIS12/MIND type complex"/>
    <property type="evidence" value="ECO:0007669"/>
    <property type="project" value="InterPro"/>
</dbReference>
<dbReference type="OrthoDB" id="3364649at2759"/>
<comment type="caution">
    <text evidence="2">The sequence shown here is derived from an EMBL/GenBank/DDBJ whole genome shotgun (WGS) entry which is preliminary data.</text>
</comment>
<feature type="compositionally biased region" description="Basic and acidic residues" evidence="1">
    <location>
        <begin position="129"/>
        <end position="140"/>
    </location>
</feature>
<dbReference type="PANTHER" id="PTHR14778:SF2">
    <property type="entry name" value="KINETOCHORE-ASSOCIATED PROTEIN DSN1 HOMOLOG"/>
    <property type="match status" value="1"/>
</dbReference>
<feature type="region of interest" description="Disordered" evidence="1">
    <location>
        <begin position="120"/>
        <end position="140"/>
    </location>
</feature>
<dbReference type="GO" id="GO:0051301">
    <property type="term" value="P:cell division"/>
    <property type="evidence" value="ECO:0007669"/>
    <property type="project" value="InterPro"/>
</dbReference>